<evidence type="ECO:0000256" key="2">
    <source>
        <dbReference type="ARBA" id="ARBA00022980"/>
    </source>
</evidence>
<dbReference type="GO" id="GO:0006412">
    <property type="term" value="P:translation"/>
    <property type="evidence" value="ECO:0007669"/>
    <property type="project" value="InterPro"/>
</dbReference>
<dbReference type="AlphaFoldDB" id="A0A8D8V9Y6"/>
<dbReference type="InterPro" id="IPR000754">
    <property type="entry name" value="Ribosomal_uS9"/>
</dbReference>
<dbReference type="PANTHER" id="PTHR21569:SF1">
    <property type="entry name" value="SMALL RIBOSOMAL SUBUNIT PROTEIN US9M"/>
    <property type="match status" value="1"/>
</dbReference>
<keyword evidence="2 4" id="KW-0689">Ribosomal protein</keyword>
<dbReference type="EMBL" id="HBUF01359155">
    <property type="protein sequence ID" value="CAG6719625.1"/>
    <property type="molecule type" value="Transcribed_RNA"/>
</dbReference>
<protein>
    <submittedName>
        <fullName evidence="4">30S ribosomal protein S9</fullName>
    </submittedName>
</protein>
<proteinExistence type="inferred from homology"/>
<evidence type="ECO:0000313" key="4">
    <source>
        <dbReference type="EMBL" id="CAG6719624.1"/>
    </source>
</evidence>
<dbReference type="GO" id="GO:0015935">
    <property type="term" value="C:small ribosomal subunit"/>
    <property type="evidence" value="ECO:0007669"/>
    <property type="project" value="TreeGrafter"/>
</dbReference>
<dbReference type="PANTHER" id="PTHR21569">
    <property type="entry name" value="RIBOSOMAL PROTEIN S9"/>
    <property type="match status" value="1"/>
</dbReference>
<reference evidence="4" key="1">
    <citation type="submission" date="2021-05" db="EMBL/GenBank/DDBJ databases">
        <authorList>
            <person name="Alioto T."/>
            <person name="Alioto T."/>
            <person name="Gomez Garrido J."/>
        </authorList>
    </citation>
    <scope>NUCLEOTIDE SEQUENCE</scope>
</reference>
<dbReference type="InterPro" id="IPR020568">
    <property type="entry name" value="Ribosomal_Su5_D2-typ_SF"/>
</dbReference>
<name>A0A8D8V9Y6_9HEMI</name>
<organism evidence="4">
    <name type="scientific">Cacopsylla melanoneura</name>
    <dbReference type="NCBI Taxonomy" id="428564"/>
    <lineage>
        <taxon>Eukaryota</taxon>
        <taxon>Metazoa</taxon>
        <taxon>Ecdysozoa</taxon>
        <taxon>Arthropoda</taxon>
        <taxon>Hexapoda</taxon>
        <taxon>Insecta</taxon>
        <taxon>Pterygota</taxon>
        <taxon>Neoptera</taxon>
        <taxon>Paraneoptera</taxon>
        <taxon>Hemiptera</taxon>
        <taxon>Sternorrhyncha</taxon>
        <taxon>Psylloidea</taxon>
        <taxon>Psyllidae</taxon>
        <taxon>Psyllinae</taxon>
        <taxon>Cacopsylla</taxon>
    </lineage>
</organism>
<sequence>MKYISYSKKKTSKIKTLMVNGNGKIFVNNKSIKKYFGNLYNKNFIFLPLILSNFKKKNFYIITKGGGKHSQIFGIRITICKCILLFNYNYKKIFRRLNFFSIDDRIVERKKYGYKKSRKKEQYSKR</sequence>
<dbReference type="Gene3D" id="3.30.230.10">
    <property type="match status" value="1"/>
</dbReference>
<dbReference type="SUPFAM" id="SSF54211">
    <property type="entry name" value="Ribosomal protein S5 domain 2-like"/>
    <property type="match status" value="1"/>
</dbReference>
<comment type="similarity">
    <text evidence="1">Belongs to the universal ribosomal protein uS9 family.</text>
</comment>
<evidence type="ECO:0000256" key="1">
    <source>
        <dbReference type="ARBA" id="ARBA00005251"/>
    </source>
</evidence>
<evidence type="ECO:0000256" key="3">
    <source>
        <dbReference type="ARBA" id="ARBA00023274"/>
    </source>
</evidence>
<keyword evidence="3" id="KW-0687">Ribonucleoprotein</keyword>
<dbReference type="EMBL" id="HBUF01359154">
    <property type="protein sequence ID" value="CAG6719624.1"/>
    <property type="molecule type" value="Transcribed_RNA"/>
</dbReference>
<accession>A0A8D8V9Y6</accession>
<dbReference type="InterPro" id="IPR014721">
    <property type="entry name" value="Ribsml_uS5_D2-typ_fold_subgr"/>
</dbReference>
<dbReference type="GO" id="GO:0003723">
    <property type="term" value="F:RNA binding"/>
    <property type="evidence" value="ECO:0007669"/>
    <property type="project" value="TreeGrafter"/>
</dbReference>
<dbReference type="GO" id="GO:0003735">
    <property type="term" value="F:structural constituent of ribosome"/>
    <property type="evidence" value="ECO:0007669"/>
    <property type="project" value="InterPro"/>
</dbReference>
<dbReference type="Pfam" id="PF00380">
    <property type="entry name" value="Ribosomal_S9"/>
    <property type="match status" value="1"/>
</dbReference>